<comment type="caution">
    <text evidence="3">The sequence shown here is derived from an EMBL/GenBank/DDBJ whole genome shotgun (WGS) entry which is preliminary data.</text>
</comment>
<accession>A0A9D4W602</accession>
<proteinExistence type="predicted"/>
<keyword evidence="4" id="KW-1185">Reference proteome</keyword>
<dbReference type="Pfam" id="PF25597">
    <property type="entry name" value="SH3_retrovirus"/>
    <property type="match status" value="1"/>
</dbReference>
<dbReference type="Gramene" id="Psat06G0150700-T1">
    <property type="protein sequence ID" value="KAI5394906.1"/>
    <property type="gene ID" value="KIW84_061507"/>
</dbReference>
<protein>
    <recommendedName>
        <fullName evidence="2">Retroviral polymerase SH3-like domain-containing protein</fullName>
    </recommendedName>
</protein>
<feature type="region of interest" description="Disordered" evidence="1">
    <location>
        <begin position="138"/>
        <end position="188"/>
    </location>
</feature>
<organism evidence="3 4">
    <name type="scientific">Pisum sativum</name>
    <name type="common">Garden pea</name>
    <name type="synonym">Lathyrus oleraceus</name>
    <dbReference type="NCBI Taxonomy" id="3888"/>
    <lineage>
        <taxon>Eukaryota</taxon>
        <taxon>Viridiplantae</taxon>
        <taxon>Streptophyta</taxon>
        <taxon>Embryophyta</taxon>
        <taxon>Tracheophyta</taxon>
        <taxon>Spermatophyta</taxon>
        <taxon>Magnoliopsida</taxon>
        <taxon>eudicotyledons</taxon>
        <taxon>Gunneridae</taxon>
        <taxon>Pentapetalae</taxon>
        <taxon>rosids</taxon>
        <taxon>fabids</taxon>
        <taxon>Fabales</taxon>
        <taxon>Fabaceae</taxon>
        <taxon>Papilionoideae</taxon>
        <taxon>50 kb inversion clade</taxon>
        <taxon>NPAAA clade</taxon>
        <taxon>Hologalegina</taxon>
        <taxon>IRL clade</taxon>
        <taxon>Fabeae</taxon>
        <taxon>Lathyrus</taxon>
    </lineage>
</organism>
<dbReference type="EMBL" id="JAMSHJ010000006">
    <property type="protein sequence ID" value="KAI5394906.1"/>
    <property type="molecule type" value="Genomic_DNA"/>
</dbReference>
<evidence type="ECO:0000313" key="4">
    <source>
        <dbReference type="Proteomes" id="UP001058974"/>
    </source>
</evidence>
<sequence length="188" mass="20984">MGNEMKHQHILNVTRSWTKFDHWARKSLFLSYKDGTKGYILYALQHHKIFVSRNVIFYENIFPFKQSVSPPTHPPTATKSHTLDDVNVEVPFTTTDTMSPTSSISSFSDESNNVTYSFSINLLGSRLDDVTFHNRSTEQPTTVQNFANTDTPCTLSATSSPEPALQPVQSSPSHTMSIGPTPDTSQNA</sequence>
<evidence type="ECO:0000313" key="3">
    <source>
        <dbReference type="EMBL" id="KAI5394906.1"/>
    </source>
</evidence>
<dbReference type="AlphaFoldDB" id="A0A9D4W602"/>
<evidence type="ECO:0000259" key="2">
    <source>
        <dbReference type="Pfam" id="PF25597"/>
    </source>
</evidence>
<reference evidence="3 4" key="1">
    <citation type="journal article" date="2022" name="Nat. Genet.">
        <title>Improved pea reference genome and pan-genome highlight genomic features and evolutionary characteristics.</title>
        <authorList>
            <person name="Yang T."/>
            <person name="Liu R."/>
            <person name="Luo Y."/>
            <person name="Hu S."/>
            <person name="Wang D."/>
            <person name="Wang C."/>
            <person name="Pandey M.K."/>
            <person name="Ge S."/>
            <person name="Xu Q."/>
            <person name="Li N."/>
            <person name="Li G."/>
            <person name="Huang Y."/>
            <person name="Saxena R.K."/>
            <person name="Ji Y."/>
            <person name="Li M."/>
            <person name="Yan X."/>
            <person name="He Y."/>
            <person name="Liu Y."/>
            <person name="Wang X."/>
            <person name="Xiang C."/>
            <person name="Varshney R.K."/>
            <person name="Ding H."/>
            <person name="Gao S."/>
            <person name="Zong X."/>
        </authorList>
    </citation>
    <scope>NUCLEOTIDE SEQUENCE [LARGE SCALE GENOMIC DNA]</scope>
    <source>
        <strain evidence="3 4">cv. Zhongwan 6</strain>
    </source>
</reference>
<name>A0A9D4W602_PEA</name>
<evidence type="ECO:0000256" key="1">
    <source>
        <dbReference type="SAM" id="MobiDB-lite"/>
    </source>
</evidence>
<gene>
    <name evidence="3" type="ORF">KIW84_061507</name>
</gene>
<feature type="domain" description="Retroviral polymerase SH3-like" evidence="2">
    <location>
        <begin position="12"/>
        <end position="67"/>
    </location>
</feature>
<dbReference type="Proteomes" id="UP001058974">
    <property type="component" value="Chromosome 6"/>
</dbReference>
<dbReference type="InterPro" id="IPR057670">
    <property type="entry name" value="SH3_retrovirus"/>
</dbReference>